<reference evidence="5 6" key="1">
    <citation type="submission" date="2012-09" db="EMBL/GenBank/DDBJ databases">
        <title>Genome Sequence of alkane-degrading Bacterium Alcanivorax jadensis T9.</title>
        <authorList>
            <person name="Lai Q."/>
            <person name="Shao Z."/>
        </authorList>
    </citation>
    <scope>NUCLEOTIDE SEQUENCE [LARGE SCALE GENOMIC DNA]</scope>
    <source>
        <strain evidence="5 6">T9</strain>
    </source>
</reference>
<gene>
    <name evidence="5" type="ORF">T9A_00459</name>
</gene>
<keyword evidence="6" id="KW-1185">Reference proteome</keyword>
<dbReference type="InterPro" id="IPR036291">
    <property type="entry name" value="NAD(P)-bd_dom_sf"/>
</dbReference>
<protein>
    <submittedName>
        <fullName evidence="5">Short-chain acyl CoA dehydrogenase</fullName>
    </submittedName>
</protein>
<evidence type="ECO:0000256" key="3">
    <source>
        <dbReference type="RuleBase" id="RU000363"/>
    </source>
</evidence>
<dbReference type="EMBL" id="ARXU01000001">
    <property type="protein sequence ID" value="KGD63139.1"/>
    <property type="molecule type" value="Genomic_DNA"/>
</dbReference>
<sequence length="258" mass="27113">MFSGKTALITGASSGIGEQMARQLAAVGCNLILVARRTERLDSLAGELASVTVDVITADLSDPQAAEAVYAQTQAAGRQVDILINNAGFGFQKPLLSLPVADQLGMVDVNVRSLLALTQRFAAPMAQRGQGWVLNVSSVSAWFPIPGMATYAASKACVLHLSRALHEELKPAGIVVTALCPGGTRTEFSSIARERMDPDLEKAMMPADVVAAAGLKALASGKAVVVPGALYRIMVSLVRVLPASWVTRLAGRVMGRHH</sequence>
<comment type="caution">
    <text evidence="5">The sequence shown here is derived from an EMBL/GenBank/DDBJ whole genome shotgun (WGS) entry which is preliminary data.</text>
</comment>
<dbReference type="PANTHER" id="PTHR44196">
    <property type="entry name" value="DEHYDROGENASE/REDUCTASE SDR FAMILY MEMBER 7B"/>
    <property type="match status" value="1"/>
</dbReference>
<evidence type="ECO:0000259" key="4">
    <source>
        <dbReference type="SMART" id="SM00822"/>
    </source>
</evidence>
<evidence type="ECO:0000313" key="5">
    <source>
        <dbReference type="EMBL" id="KGD63139.1"/>
    </source>
</evidence>
<dbReference type="PRINTS" id="PR00080">
    <property type="entry name" value="SDRFAMILY"/>
</dbReference>
<proteinExistence type="inferred from homology"/>
<dbReference type="PIRSF" id="PIRSF000126">
    <property type="entry name" value="11-beta-HSD1"/>
    <property type="match status" value="1"/>
</dbReference>
<dbReference type="InterPro" id="IPR057326">
    <property type="entry name" value="KR_dom"/>
</dbReference>
<dbReference type="Pfam" id="PF00106">
    <property type="entry name" value="adh_short"/>
    <property type="match status" value="1"/>
</dbReference>
<feature type="domain" description="Ketoreductase" evidence="4">
    <location>
        <begin position="5"/>
        <end position="182"/>
    </location>
</feature>
<dbReference type="SUPFAM" id="SSF51735">
    <property type="entry name" value="NAD(P)-binding Rossmann-fold domains"/>
    <property type="match status" value="1"/>
</dbReference>
<dbReference type="Gene3D" id="3.40.50.720">
    <property type="entry name" value="NAD(P)-binding Rossmann-like Domain"/>
    <property type="match status" value="1"/>
</dbReference>
<dbReference type="PRINTS" id="PR00081">
    <property type="entry name" value="GDHRDH"/>
</dbReference>
<dbReference type="SMART" id="SM00822">
    <property type="entry name" value="PKS_KR"/>
    <property type="match status" value="1"/>
</dbReference>
<name>A0ABR4WIT7_9GAMM</name>
<comment type="similarity">
    <text evidence="1 3">Belongs to the short-chain dehydrogenases/reductases (SDR) family.</text>
</comment>
<accession>A0ABR4WIT7</accession>
<dbReference type="RefSeq" id="WP_035244714.1">
    <property type="nucleotide sequence ID" value="NZ_ARXU01000001.1"/>
</dbReference>
<organism evidence="5 6">
    <name type="scientific">Alcanivorax jadensis T9</name>
    <dbReference type="NCBI Taxonomy" id="1177181"/>
    <lineage>
        <taxon>Bacteria</taxon>
        <taxon>Pseudomonadati</taxon>
        <taxon>Pseudomonadota</taxon>
        <taxon>Gammaproteobacteria</taxon>
        <taxon>Oceanospirillales</taxon>
        <taxon>Alcanivoracaceae</taxon>
        <taxon>Alcanivorax</taxon>
    </lineage>
</organism>
<dbReference type="Proteomes" id="UP000029443">
    <property type="component" value="Unassembled WGS sequence"/>
</dbReference>
<evidence type="ECO:0000256" key="2">
    <source>
        <dbReference type="ARBA" id="ARBA00023002"/>
    </source>
</evidence>
<dbReference type="PANTHER" id="PTHR44196:SF2">
    <property type="entry name" value="SHORT-CHAIN DEHYDROGENASE-RELATED"/>
    <property type="match status" value="1"/>
</dbReference>
<keyword evidence="2" id="KW-0560">Oxidoreductase</keyword>
<evidence type="ECO:0000256" key="1">
    <source>
        <dbReference type="ARBA" id="ARBA00006484"/>
    </source>
</evidence>
<evidence type="ECO:0000313" key="6">
    <source>
        <dbReference type="Proteomes" id="UP000029443"/>
    </source>
</evidence>
<dbReference type="InterPro" id="IPR002347">
    <property type="entry name" value="SDR_fam"/>
</dbReference>